<dbReference type="PIRSF" id="PIRSF033271">
    <property type="entry name" value="UCP033271"/>
    <property type="match status" value="1"/>
</dbReference>
<dbReference type="RefSeq" id="WP_110173966.1">
    <property type="nucleotide sequence ID" value="NZ_CP015136.1"/>
</dbReference>
<evidence type="ECO:0000313" key="4">
    <source>
        <dbReference type="Proteomes" id="UP000076079"/>
    </source>
</evidence>
<sequence>MPKKVIAVLATLDTKGQEAEFLREQLEALGSRALLVDIGVMNAPVTAADLTRAQVARAGGTALAALKAGKSREAAQPVMSAGATKLLLQRIGRGEVHGVIGLGGLQGTAACTAVMRALPYGVPKVMVSTVASGDTSSYVGISDITMMFSVGDILGLNSFMRKVLANAAGAAHGMAQVKVAVKARAKGARPLIGISNLGVLTRGTMLAIELFRKRGYESIVFHAVGTGGRAMELMMKQGIIGAVFDYAMGEISDELFHGLRAGGKERLSVAGTLGLPQVLCPGGSEHLGILVSVPHQLPERWKEHKHVWHNEVVLAPRLNAKELKMVAREVGARLQSTRGNAVLMIPTLGTGSYAMPGGPLNDPKDDRAYFTALKAAVPTTIEIVERPLHAEDPAFVQEAVDRLIALIEAGGTRTGRRAAARRRA</sequence>
<dbReference type="InterPro" id="IPR051353">
    <property type="entry name" value="Tobamovirus_resist_UPF0261"/>
</dbReference>
<evidence type="ECO:0000259" key="1">
    <source>
        <dbReference type="Pfam" id="PF06792"/>
    </source>
</evidence>
<dbReference type="EMBL" id="CP015136">
    <property type="protein sequence ID" value="AMY12515.1"/>
    <property type="molecule type" value="Genomic_DNA"/>
</dbReference>
<dbReference type="CDD" id="cd15488">
    <property type="entry name" value="Tm-1-like"/>
    <property type="match status" value="1"/>
</dbReference>
<evidence type="ECO:0000313" key="3">
    <source>
        <dbReference type="EMBL" id="AMY12515.1"/>
    </source>
</evidence>
<dbReference type="Pfam" id="PF23189">
    <property type="entry name" value="UPF0261_C"/>
    <property type="match status" value="1"/>
</dbReference>
<keyword evidence="4" id="KW-1185">Reference proteome</keyword>
<proteinExistence type="predicted"/>
<dbReference type="KEGG" id="abac:LuPra_05791"/>
<protein>
    <submittedName>
        <fullName evidence="3">Uncharacterized protein</fullName>
    </submittedName>
</protein>
<accession>A0A143PV04</accession>
<dbReference type="InterPro" id="IPR008322">
    <property type="entry name" value="UPF0261"/>
</dbReference>
<dbReference type="PANTHER" id="PTHR31862">
    <property type="entry name" value="UPF0261 DOMAIN PROTEIN (AFU_ORTHOLOGUE AFUA_1G10120)"/>
    <property type="match status" value="1"/>
</dbReference>
<dbReference type="AlphaFoldDB" id="A0A143PV04"/>
<dbReference type="NCBIfam" id="NF002674">
    <property type="entry name" value="PRK02399.1-2"/>
    <property type="match status" value="1"/>
</dbReference>
<gene>
    <name evidence="3" type="ORF">LuPra_05791</name>
</gene>
<reference evidence="3 4" key="1">
    <citation type="journal article" date="2016" name="Genome Announc.">
        <title>First Complete Genome Sequence of a Subdivision 6 Acidobacterium Strain.</title>
        <authorList>
            <person name="Huang S."/>
            <person name="Vieira S."/>
            <person name="Bunk B."/>
            <person name="Riedel T."/>
            <person name="Sproer C."/>
            <person name="Overmann J."/>
        </authorList>
    </citation>
    <scope>NUCLEOTIDE SEQUENCE [LARGE SCALE GENOMIC DNA]</scope>
    <source>
        <strain evidence="4">DSM 100886 HEG_-6_39</strain>
    </source>
</reference>
<dbReference type="InterPro" id="IPR056778">
    <property type="entry name" value="UPF0261_C"/>
</dbReference>
<dbReference type="Gene3D" id="3.40.50.12030">
    <property type="entry name" value="Uncharacterised protein family UPF0261, NC domain"/>
    <property type="match status" value="1"/>
</dbReference>
<evidence type="ECO:0000259" key="2">
    <source>
        <dbReference type="Pfam" id="PF23189"/>
    </source>
</evidence>
<dbReference type="Pfam" id="PF06792">
    <property type="entry name" value="UPF0261"/>
    <property type="match status" value="1"/>
</dbReference>
<dbReference type="InterPro" id="IPR044122">
    <property type="entry name" value="UPF0261_N"/>
</dbReference>
<dbReference type="PANTHER" id="PTHR31862:SF1">
    <property type="entry name" value="UPF0261 DOMAIN PROTEIN (AFU_ORTHOLOGUE AFUA_1G10120)"/>
    <property type="match status" value="1"/>
</dbReference>
<dbReference type="Proteomes" id="UP000076079">
    <property type="component" value="Chromosome"/>
</dbReference>
<dbReference type="Gene3D" id="3.40.50.12020">
    <property type="entry name" value="Uncharacterised protein family UPF0261, NN domain"/>
    <property type="match status" value="1"/>
</dbReference>
<name>A0A143PV04_LUTPR</name>
<feature type="domain" description="UPF0261" evidence="1">
    <location>
        <begin position="5"/>
        <end position="178"/>
    </location>
</feature>
<reference evidence="4" key="2">
    <citation type="submission" date="2016-04" db="EMBL/GenBank/DDBJ databases">
        <title>First Complete Genome Sequence of a Subdivision 6 Acidobacterium.</title>
        <authorList>
            <person name="Huang S."/>
            <person name="Vieira S."/>
            <person name="Bunk B."/>
            <person name="Riedel T."/>
            <person name="Sproeer C."/>
            <person name="Overmann J."/>
        </authorList>
    </citation>
    <scope>NUCLEOTIDE SEQUENCE [LARGE SCALE GENOMIC DNA]</scope>
    <source>
        <strain evidence="4">DSM 100886 HEG_-6_39</strain>
    </source>
</reference>
<dbReference type="OrthoDB" id="9776369at2"/>
<organism evidence="3 4">
    <name type="scientific">Luteitalea pratensis</name>
    <dbReference type="NCBI Taxonomy" id="1855912"/>
    <lineage>
        <taxon>Bacteria</taxon>
        <taxon>Pseudomonadati</taxon>
        <taxon>Acidobacteriota</taxon>
        <taxon>Vicinamibacteria</taxon>
        <taxon>Vicinamibacterales</taxon>
        <taxon>Vicinamibacteraceae</taxon>
        <taxon>Luteitalea</taxon>
    </lineage>
</organism>
<dbReference type="STRING" id="1855912.LuPra_05791"/>
<feature type="domain" description="UPF0261" evidence="2">
    <location>
        <begin position="189"/>
        <end position="406"/>
    </location>
</feature>